<reference evidence="1" key="1">
    <citation type="submission" date="2015-04" db="EMBL/GenBank/DDBJ databases">
        <title>The genome sequence of the plant pathogenic Rhizarian Plasmodiophora brassicae reveals insights in its biotrophic life cycle and the origin of chitin synthesis.</title>
        <authorList>
            <person name="Schwelm A."/>
            <person name="Fogelqvist J."/>
            <person name="Knaust A."/>
            <person name="Julke S."/>
            <person name="Lilja T."/>
            <person name="Dhandapani V."/>
            <person name="Bonilla-Rosso G."/>
            <person name="Karlsson M."/>
            <person name="Shevchenko A."/>
            <person name="Choi S.R."/>
            <person name="Kim H.G."/>
            <person name="Park J.Y."/>
            <person name="Lim Y.P."/>
            <person name="Ludwig-Muller J."/>
            <person name="Dixelius C."/>
        </authorList>
    </citation>
    <scope>NUCLEOTIDE SEQUENCE</scope>
    <source>
        <tissue evidence="1">Potato root galls</tissue>
    </source>
</reference>
<dbReference type="AlphaFoldDB" id="A0A0H5QX17"/>
<protein>
    <submittedName>
        <fullName evidence="1">Uncharacterized protein</fullName>
    </submittedName>
</protein>
<dbReference type="EMBL" id="HACM01006081">
    <property type="protein sequence ID" value="CRZ06523.1"/>
    <property type="molecule type" value="Transcribed_RNA"/>
</dbReference>
<evidence type="ECO:0000313" key="1">
    <source>
        <dbReference type="EMBL" id="CRZ06523.1"/>
    </source>
</evidence>
<proteinExistence type="predicted"/>
<sequence length="126" mass="14153">MTDVGDGEIVGLHDASNGRSCESHRVCGEYLESEMLVLFKHTILCTSEGTVENGVACYRIRDGVQSCRVGFLPRNIVARSKDDYEDKFAQILQLYNESDNVAKRNKSHRNKGMASFRLLDVIPLNE</sequence>
<name>A0A0H5QX17_9EUKA</name>
<accession>A0A0H5QX17</accession>
<organism evidence="1">
    <name type="scientific">Spongospora subterranea</name>
    <dbReference type="NCBI Taxonomy" id="70186"/>
    <lineage>
        <taxon>Eukaryota</taxon>
        <taxon>Sar</taxon>
        <taxon>Rhizaria</taxon>
        <taxon>Endomyxa</taxon>
        <taxon>Phytomyxea</taxon>
        <taxon>Plasmodiophorida</taxon>
        <taxon>Plasmodiophoridae</taxon>
        <taxon>Spongospora</taxon>
    </lineage>
</organism>